<name>A0A845L813_HELGE</name>
<dbReference type="PANTHER" id="PTHR37835:SF1">
    <property type="entry name" value="ALPHA-CLOSTRIPAIN"/>
    <property type="match status" value="1"/>
</dbReference>
<sequence length="383" mass="42548">MAEMSKPAEWLVAIYANGQNDLEKSMQNLPQVIEQTPLPAIAVTLQQGYAEGSALKARRFLCGGDGFAQAEGLEDCRMADPKALYHFLRWSFSRIPARKRLIVLSGHGMSWLGILPSITPEKRWMMPLGGLARAIRQAMQDARPFGSGALHGVLFDTCYMNSLEGLFEFHHFCPGLRHVLLSYGDTPRKGLDYSRLLTLAQRHASLPVELMLSQLEAALNANAASPAFGYWLLRLSRKRLASLKGRIADYGRRMLGEGIPARLIVEDMVHLHPFRLQDQAPDRSSLSPLAAAFRQTLERNMAPLNGSDAKNPHAYLTLNASATPEDARFYEKYYTPLRFAQNNPWVELQGMKRPDSPLGADASVEWTEAAVMPGKTARAEATT</sequence>
<dbReference type="PANTHER" id="PTHR37835">
    <property type="entry name" value="ALPHA-CLOSTRIPAIN"/>
    <property type="match status" value="1"/>
</dbReference>
<dbReference type="Pfam" id="PF03415">
    <property type="entry name" value="Peptidase_C11"/>
    <property type="match status" value="1"/>
</dbReference>
<evidence type="ECO:0000313" key="1">
    <source>
        <dbReference type="EMBL" id="MZP42762.1"/>
    </source>
</evidence>
<evidence type="ECO:0000313" key="2">
    <source>
        <dbReference type="Proteomes" id="UP000471031"/>
    </source>
</evidence>
<dbReference type="RefSeq" id="WP_161261343.1">
    <property type="nucleotide sequence ID" value="NZ_JAFBDC010000004.1"/>
</dbReference>
<comment type="caution">
    <text evidence="1">The sequence shown here is derived from an EMBL/GenBank/DDBJ whole genome shotgun (WGS) entry which is preliminary data.</text>
</comment>
<keyword evidence="2" id="KW-1185">Reference proteome</keyword>
<reference evidence="1 2" key="1">
    <citation type="submission" date="2020-01" db="EMBL/GenBank/DDBJ databases">
        <title>Whole genome sequence of Heliobacterium gestii DSM 11169.</title>
        <authorList>
            <person name="Kyndt J.A."/>
            <person name="Meyer T.E."/>
        </authorList>
    </citation>
    <scope>NUCLEOTIDE SEQUENCE [LARGE SCALE GENOMIC DNA]</scope>
    <source>
        <strain evidence="1 2">DSM 11169</strain>
    </source>
</reference>
<dbReference type="Proteomes" id="UP000471031">
    <property type="component" value="Unassembled WGS sequence"/>
</dbReference>
<dbReference type="OrthoDB" id="5507507at2"/>
<protein>
    <submittedName>
        <fullName evidence="1">Uncharacterized protein</fullName>
    </submittedName>
</protein>
<organism evidence="1 2">
    <name type="scientific">Heliomicrobium gestii</name>
    <name type="common">Heliobacterium gestii</name>
    <dbReference type="NCBI Taxonomy" id="2699"/>
    <lineage>
        <taxon>Bacteria</taxon>
        <taxon>Bacillati</taxon>
        <taxon>Bacillota</taxon>
        <taxon>Clostridia</taxon>
        <taxon>Eubacteriales</taxon>
        <taxon>Heliobacteriaceae</taxon>
        <taxon>Heliomicrobium</taxon>
    </lineage>
</organism>
<dbReference type="AlphaFoldDB" id="A0A845L813"/>
<dbReference type="InterPro" id="IPR005077">
    <property type="entry name" value="Peptidase_C11"/>
</dbReference>
<dbReference type="Gene3D" id="3.40.50.11970">
    <property type="match status" value="1"/>
</dbReference>
<dbReference type="EMBL" id="WXEX01000005">
    <property type="protein sequence ID" value="MZP42762.1"/>
    <property type="molecule type" value="Genomic_DNA"/>
</dbReference>
<gene>
    <name evidence="1" type="ORF">GTO89_06870</name>
</gene>
<accession>A0A845L813</accession>
<proteinExistence type="predicted"/>